<dbReference type="RefSeq" id="XP_022397313.1">
    <property type="nucleotide sequence ID" value="XM_022549361.1"/>
</dbReference>
<feature type="domain" description="DUF7514" evidence="2">
    <location>
        <begin position="176"/>
        <end position="333"/>
    </location>
</feature>
<dbReference type="STRING" id="1160497.A0A1L9V9R2"/>
<dbReference type="AlphaFoldDB" id="A0A1L9V9R2"/>
<organism evidence="3 4">
    <name type="scientific">Aspergillus glaucus CBS 516.65</name>
    <dbReference type="NCBI Taxonomy" id="1160497"/>
    <lineage>
        <taxon>Eukaryota</taxon>
        <taxon>Fungi</taxon>
        <taxon>Dikarya</taxon>
        <taxon>Ascomycota</taxon>
        <taxon>Pezizomycotina</taxon>
        <taxon>Eurotiomycetes</taxon>
        <taxon>Eurotiomycetidae</taxon>
        <taxon>Eurotiales</taxon>
        <taxon>Aspergillaceae</taxon>
        <taxon>Aspergillus</taxon>
        <taxon>Aspergillus subgen. Aspergillus</taxon>
    </lineage>
</organism>
<dbReference type="Proteomes" id="UP000184300">
    <property type="component" value="Unassembled WGS sequence"/>
</dbReference>
<dbReference type="GeneID" id="34465621"/>
<dbReference type="Pfam" id="PF24355">
    <property type="entry name" value="DUF7514"/>
    <property type="match status" value="1"/>
</dbReference>
<feature type="region of interest" description="Disordered" evidence="1">
    <location>
        <begin position="70"/>
        <end position="162"/>
    </location>
</feature>
<feature type="compositionally biased region" description="Low complexity" evidence="1">
    <location>
        <begin position="74"/>
        <end position="84"/>
    </location>
</feature>
<evidence type="ECO:0000259" key="2">
    <source>
        <dbReference type="Pfam" id="PF24355"/>
    </source>
</evidence>
<evidence type="ECO:0000313" key="4">
    <source>
        <dbReference type="Proteomes" id="UP000184300"/>
    </source>
</evidence>
<feature type="compositionally biased region" description="Acidic residues" evidence="1">
    <location>
        <begin position="365"/>
        <end position="376"/>
    </location>
</feature>
<accession>A0A1L9V9R2</accession>
<name>A0A1L9V9R2_ASPGL</name>
<feature type="region of interest" description="Disordered" evidence="1">
    <location>
        <begin position="353"/>
        <end position="507"/>
    </location>
</feature>
<dbReference type="EMBL" id="KV878910">
    <property type="protein sequence ID" value="OJJ80615.1"/>
    <property type="molecule type" value="Genomic_DNA"/>
</dbReference>
<dbReference type="InterPro" id="IPR055936">
    <property type="entry name" value="DUF7514"/>
</dbReference>
<keyword evidence="4" id="KW-1185">Reference proteome</keyword>
<evidence type="ECO:0000256" key="1">
    <source>
        <dbReference type="SAM" id="MobiDB-lite"/>
    </source>
</evidence>
<dbReference type="OrthoDB" id="5413703at2759"/>
<dbReference type="VEuPathDB" id="FungiDB:ASPGLDRAFT_69393"/>
<feature type="compositionally biased region" description="Polar residues" evidence="1">
    <location>
        <begin position="124"/>
        <end position="155"/>
    </location>
</feature>
<feature type="compositionally biased region" description="Basic and acidic residues" evidence="1">
    <location>
        <begin position="471"/>
        <end position="484"/>
    </location>
</feature>
<protein>
    <recommendedName>
        <fullName evidence="2">DUF7514 domain-containing protein</fullName>
    </recommendedName>
</protein>
<reference evidence="4" key="1">
    <citation type="journal article" date="2017" name="Genome Biol.">
        <title>Comparative genomics reveals high biological diversity and specific adaptations in the industrially and medically important fungal genus Aspergillus.</title>
        <authorList>
            <person name="de Vries R.P."/>
            <person name="Riley R."/>
            <person name="Wiebenga A."/>
            <person name="Aguilar-Osorio G."/>
            <person name="Amillis S."/>
            <person name="Uchima C.A."/>
            <person name="Anderluh G."/>
            <person name="Asadollahi M."/>
            <person name="Askin M."/>
            <person name="Barry K."/>
            <person name="Battaglia E."/>
            <person name="Bayram O."/>
            <person name="Benocci T."/>
            <person name="Braus-Stromeyer S.A."/>
            <person name="Caldana C."/>
            <person name="Canovas D."/>
            <person name="Cerqueira G.C."/>
            <person name="Chen F."/>
            <person name="Chen W."/>
            <person name="Choi C."/>
            <person name="Clum A."/>
            <person name="Dos Santos R.A."/>
            <person name="Damasio A.R."/>
            <person name="Diallinas G."/>
            <person name="Emri T."/>
            <person name="Fekete E."/>
            <person name="Flipphi M."/>
            <person name="Freyberg S."/>
            <person name="Gallo A."/>
            <person name="Gournas C."/>
            <person name="Habgood R."/>
            <person name="Hainaut M."/>
            <person name="Harispe M.L."/>
            <person name="Henrissat B."/>
            <person name="Hilden K.S."/>
            <person name="Hope R."/>
            <person name="Hossain A."/>
            <person name="Karabika E."/>
            <person name="Karaffa L."/>
            <person name="Karanyi Z."/>
            <person name="Krasevec N."/>
            <person name="Kuo A."/>
            <person name="Kusch H."/>
            <person name="LaButti K."/>
            <person name="Lagendijk E.L."/>
            <person name="Lapidus A."/>
            <person name="Levasseur A."/>
            <person name="Lindquist E."/>
            <person name="Lipzen A."/>
            <person name="Logrieco A.F."/>
            <person name="MacCabe A."/>
            <person name="Maekelae M.R."/>
            <person name="Malavazi I."/>
            <person name="Melin P."/>
            <person name="Meyer V."/>
            <person name="Mielnichuk N."/>
            <person name="Miskei M."/>
            <person name="Molnar A.P."/>
            <person name="Mule G."/>
            <person name="Ngan C.Y."/>
            <person name="Orejas M."/>
            <person name="Orosz E."/>
            <person name="Ouedraogo J.P."/>
            <person name="Overkamp K.M."/>
            <person name="Park H.-S."/>
            <person name="Perrone G."/>
            <person name="Piumi F."/>
            <person name="Punt P.J."/>
            <person name="Ram A.F."/>
            <person name="Ramon A."/>
            <person name="Rauscher S."/>
            <person name="Record E."/>
            <person name="Riano-Pachon D.M."/>
            <person name="Robert V."/>
            <person name="Roehrig J."/>
            <person name="Ruller R."/>
            <person name="Salamov A."/>
            <person name="Salih N.S."/>
            <person name="Samson R.A."/>
            <person name="Sandor E."/>
            <person name="Sanguinetti M."/>
            <person name="Schuetze T."/>
            <person name="Sepcic K."/>
            <person name="Shelest E."/>
            <person name="Sherlock G."/>
            <person name="Sophianopoulou V."/>
            <person name="Squina F.M."/>
            <person name="Sun H."/>
            <person name="Susca A."/>
            <person name="Todd R.B."/>
            <person name="Tsang A."/>
            <person name="Unkles S.E."/>
            <person name="van de Wiele N."/>
            <person name="van Rossen-Uffink D."/>
            <person name="Oliveira J.V."/>
            <person name="Vesth T.C."/>
            <person name="Visser J."/>
            <person name="Yu J.-H."/>
            <person name="Zhou M."/>
            <person name="Andersen M.R."/>
            <person name="Archer D.B."/>
            <person name="Baker S.E."/>
            <person name="Benoit I."/>
            <person name="Brakhage A.A."/>
            <person name="Braus G.H."/>
            <person name="Fischer R."/>
            <person name="Frisvad J.C."/>
            <person name="Goldman G.H."/>
            <person name="Houbraken J."/>
            <person name="Oakley B."/>
            <person name="Pocsi I."/>
            <person name="Scazzocchio C."/>
            <person name="Seiboth B."/>
            <person name="vanKuyk P.A."/>
            <person name="Wortman J."/>
            <person name="Dyer P.S."/>
            <person name="Grigoriev I.V."/>
        </authorList>
    </citation>
    <scope>NUCLEOTIDE SEQUENCE [LARGE SCALE GENOMIC DNA]</scope>
    <source>
        <strain evidence="4">CBS 516.65</strain>
    </source>
</reference>
<dbReference type="PANTHER" id="PTHR39611">
    <property type="entry name" value="HYDROXYPROLINE-RICH GLYCOPROTEIN DZ-HRGP-RELATED"/>
    <property type="match status" value="1"/>
</dbReference>
<evidence type="ECO:0000313" key="3">
    <source>
        <dbReference type="EMBL" id="OJJ80615.1"/>
    </source>
</evidence>
<gene>
    <name evidence="3" type="ORF">ASPGLDRAFT_69393</name>
</gene>
<proteinExistence type="predicted"/>
<feature type="region of interest" description="Disordered" evidence="1">
    <location>
        <begin position="1"/>
        <end position="28"/>
    </location>
</feature>
<sequence>MPPTSSSPGQYPNNHDNNQWYPQPQQTGRINEAVNSAFSNADQPPYLSPEVLTQITANVIQQLKTTGLENIPAQQQQQQQQQQQHHSPMSPRAGREDNSSYQPYHPPPPSVYQNSPRPPSRSSHISQPMSRSGSRASQVSEYNNRVESRSSPLSRESTDADGEMTTLEKIWGKLFVDGKPTKRLSQFLRGIAMHLIEDYPPGNTIVVTPEKMQKFYEDTAVASDPYPWQDIFHDRTSSISRLLREVEAEHHLIQIKLNERPDVPGLTPRGFERWASLMIQAHPDREFDRLQKAVLNMPISNPDDKKERFPKEIPRRLFPETPDIELRKQLDQYIMEHCVVKLPPITDEEITAAHRPHKAYVSPAVEDEEEEDEEDKETVSGPIERKRKPYSAQPGGGKKFDDGPFRPGHGHSKSFSSSTARPRESSIPPVPGHRTPEPQHQDPVYPRSGSATPHHPLIRPGRSRSSSRSVAGHDYRHSEGDILTHHGHPRYAGDHYLSPTTVSGDTFDDSRRYRELERENEDKRLYDAIREREKSKYHDHFPPRGHWVGQEDYYRALSGPGGSGGYDAYGYR</sequence>
<dbReference type="PANTHER" id="PTHR39611:SF1">
    <property type="entry name" value="HYDROXYPROLINE-RICH GLYCOPROTEIN DZ-HRGP"/>
    <property type="match status" value="1"/>
</dbReference>